<dbReference type="Proteomes" id="UP000007151">
    <property type="component" value="Unassembled WGS sequence"/>
</dbReference>
<evidence type="ECO:0000256" key="1">
    <source>
        <dbReference type="SAM" id="MobiDB-lite"/>
    </source>
</evidence>
<sequence>VVRQSSTIPELPRPSQPHSTMPCVGGSYKYIGSTFLARLPAETASNTVI</sequence>
<dbReference type="EMBL" id="AGBW02009587">
    <property type="protein sequence ID" value="OWR50379.1"/>
    <property type="molecule type" value="Genomic_DNA"/>
</dbReference>
<dbReference type="InParanoid" id="A0A212F9J5"/>
<accession>A0A212F9J5</accession>
<comment type="caution">
    <text evidence="2">The sequence shown here is derived from an EMBL/GenBank/DDBJ whole genome shotgun (WGS) entry which is preliminary data.</text>
</comment>
<protein>
    <submittedName>
        <fullName evidence="2">Uncharacterized protein</fullName>
    </submittedName>
</protein>
<organism evidence="2 3">
    <name type="scientific">Danaus plexippus plexippus</name>
    <dbReference type="NCBI Taxonomy" id="278856"/>
    <lineage>
        <taxon>Eukaryota</taxon>
        <taxon>Metazoa</taxon>
        <taxon>Ecdysozoa</taxon>
        <taxon>Arthropoda</taxon>
        <taxon>Hexapoda</taxon>
        <taxon>Insecta</taxon>
        <taxon>Pterygota</taxon>
        <taxon>Neoptera</taxon>
        <taxon>Endopterygota</taxon>
        <taxon>Lepidoptera</taxon>
        <taxon>Glossata</taxon>
        <taxon>Ditrysia</taxon>
        <taxon>Papilionoidea</taxon>
        <taxon>Nymphalidae</taxon>
        <taxon>Danainae</taxon>
        <taxon>Danaini</taxon>
        <taxon>Danaina</taxon>
        <taxon>Danaus</taxon>
        <taxon>Danaus</taxon>
    </lineage>
</organism>
<proteinExistence type="predicted"/>
<feature type="non-terminal residue" evidence="2">
    <location>
        <position position="1"/>
    </location>
</feature>
<name>A0A212F9J5_DANPL</name>
<reference evidence="2 3" key="1">
    <citation type="journal article" date="2011" name="Cell">
        <title>The monarch butterfly genome yields insights into long-distance migration.</title>
        <authorList>
            <person name="Zhan S."/>
            <person name="Merlin C."/>
            <person name="Boore J.L."/>
            <person name="Reppert S.M."/>
        </authorList>
    </citation>
    <scope>NUCLEOTIDE SEQUENCE [LARGE SCALE GENOMIC DNA]</scope>
    <source>
        <strain evidence="2">F-2</strain>
    </source>
</reference>
<gene>
    <name evidence="2" type="ORF">KGM_214057B</name>
</gene>
<dbReference type="KEGG" id="dpl:KGM_214057B"/>
<feature type="region of interest" description="Disordered" evidence="1">
    <location>
        <begin position="1"/>
        <end position="20"/>
    </location>
</feature>
<dbReference type="AlphaFoldDB" id="A0A212F9J5"/>
<keyword evidence="3" id="KW-1185">Reference proteome</keyword>
<evidence type="ECO:0000313" key="2">
    <source>
        <dbReference type="EMBL" id="OWR50379.1"/>
    </source>
</evidence>
<evidence type="ECO:0000313" key="3">
    <source>
        <dbReference type="Proteomes" id="UP000007151"/>
    </source>
</evidence>